<keyword evidence="1 4" id="KW-0812">Transmembrane</keyword>
<protein>
    <submittedName>
        <fullName evidence="7">Cadherin domain-containing protein</fullName>
    </submittedName>
</protein>
<feature type="transmembrane region" description="Helical" evidence="4">
    <location>
        <begin position="142"/>
        <end position="161"/>
    </location>
</feature>
<sequence length="164" mass="18640">MLIYIFRYSVVTVFADDSDAPQNARITYSLAEDNSAGPIYKDDINFFRIMNENSGEITLIKQIPPFKDRFVFNVIASDNGKPEPQSTTVQVIVNVHERQQSAPQWQSSPDCRLAITVDEDIPVNSVMFRCHAIAGDGSKNPISYKLVFFTLFIFICFFEILEKS</sequence>
<dbReference type="PANTHER" id="PTHR24026">
    <property type="entry name" value="FAT ATYPICAL CADHERIN-RELATED"/>
    <property type="match status" value="1"/>
</dbReference>
<keyword evidence="4" id="KW-0472">Membrane</keyword>
<evidence type="ECO:0000256" key="3">
    <source>
        <dbReference type="PROSITE-ProRule" id="PRU00043"/>
    </source>
</evidence>
<evidence type="ECO:0000313" key="7">
    <source>
        <dbReference type="WBParaSite" id="ALUE_0002262601-mRNA-1"/>
    </source>
</evidence>
<dbReference type="GO" id="GO:0007156">
    <property type="term" value="P:homophilic cell adhesion via plasma membrane adhesion molecules"/>
    <property type="evidence" value="ECO:0007669"/>
    <property type="project" value="InterPro"/>
</dbReference>
<keyword evidence="6" id="KW-1185">Reference proteome</keyword>
<dbReference type="InterPro" id="IPR015919">
    <property type="entry name" value="Cadherin-like_sf"/>
</dbReference>
<dbReference type="Pfam" id="PF00028">
    <property type="entry name" value="Cadherin"/>
    <property type="match status" value="1"/>
</dbReference>
<evidence type="ECO:0000313" key="6">
    <source>
        <dbReference type="Proteomes" id="UP000036681"/>
    </source>
</evidence>
<dbReference type="WBParaSite" id="ALUE_0002262601-mRNA-1">
    <property type="protein sequence ID" value="ALUE_0002262601-mRNA-1"/>
    <property type="gene ID" value="ALUE_0002262601"/>
</dbReference>
<dbReference type="PANTHER" id="PTHR24026:SF126">
    <property type="entry name" value="PROTOCADHERIN FAT 4"/>
    <property type="match status" value="1"/>
</dbReference>
<dbReference type="CDD" id="cd11304">
    <property type="entry name" value="Cadherin_repeat"/>
    <property type="match status" value="1"/>
</dbReference>
<dbReference type="Proteomes" id="UP000036681">
    <property type="component" value="Unplaced"/>
</dbReference>
<keyword evidence="2 4" id="KW-1133">Transmembrane helix</keyword>
<evidence type="ECO:0000256" key="2">
    <source>
        <dbReference type="ARBA" id="ARBA00022989"/>
    </source>
</evidence>
<proteinExistence type="predicted"/>
<evidence type="ECO:0000256" key="1">
    <source>
        <dbReference type="ARBA" id="ARBA00022692"/>
    </source>
</evidence>
<reference evidence="7" key="1">
    <citation type="submission" date="2017-02" db="UniProtKB">
        <authorList>
            <consortium name="WormBaseParasite"/>
        </authorList>
    </citation>
    <scope>IDENTIFICATION</scope>
</reference>
<dbReference type="Gene3D" id="2.60.40.60">
    <property type="entry name" value="Cadherins"/>
    <property type="match status" value="1"/>
</dbReference>
<feature type="domain" description="Cadherin" evidence="5">
    <location>
        <begin position="10"/>
        <end position="105"/>
    </location>
</feature>
<dbReference type="SMART" id="SM00112">
    <property type="entry name" value="CA"/>
    <property type="match status" value="1"/>
</dbReference>
<name>A0A0M3IV48_ASCLU</name>
<dbReference type="GO" id="GO:0005509">
    <property type="term" value="F:calcium ion binding"/>
    <property type="evidence" value="ECO:0007669"/>
    <property type="project" value="UniProtKB-UniRule"/>
</dbReference>
<organism evidence="6 7">
    <name type="scientific">Ascaris lumbricoides</name>
    <name type="common">Giant roundworm</name>
    <dbReference type="NCBI Taxonomy" id="6252"/>
    <lineage>
        <taxon>Eukaryota</taxon>
        <taxon>Metazoa</taxon>
        <taxon>Ecdysozoa</taxon>
        <taxon>Nematoda</taxon>
        <taxon>Chromadorea</taxon>
        <taxon>Rhabditida</taxon>
        <taxon>Spirurina</taxon>
        <taxon>Ascaridomorpha</taxon>
        <taxon>Ascaridoidea</taxon>
        <taxon>Ascarididae</taxon>
        <taxon>Ascaris</taxon>
    </lineage>
</organism>
<dbReference type="InterPro" id="IPR002126">
    <property type="entry name" value="Cadherin-like_dom"/>
</dbReference>
<dbReference type="SUPFAM" id="SSF49313">
    <property type="entry name" value="Cadherin-like"/>
    <property type="match status" value="1"/>
</dbReference>
<dbReference type="AlphaFoldDB" id="A0A0M3IV48"/>
<dbReference type="GO" id="GO:0005886">
    <property type="term" value="C:plasma membrane"/>
    <property type="evidence" value="ECO:0007669"/>
    <property type="project" value="UniProtKB-SubCell"/>
</dbReference>
<accession>A0A0M3IV48</accession>
<evidence type="ECO:0000256" key="4">
    <source>
        <dbReference type="SAM" id="Phobius"/>
    </source>
</evidence>
<evidence type="ECO:0000259" key="5">
    <source>
        <dbReference type="PROSITE" id="PS50268"/>
    </source>
</evidence>
<keyword evidence="3" id="KW-0106">Calcium</keyword>
<dbReference type="PROSITE" id="PS50268">
    <property type="entry name" value="CADHERIN_2"/>
    <property type="match status" value="1"/>
</dbReference>